<accession>A0A6M8SQD9</accession>
<sequence length="66" mass="7708">MYILLIGYLFVIVMFAAVVGASNWVLGLFFFITLAVLPTWLIFWLKRSVQKKKAETKLEQQNLEQE</sequence>
<proteinExistence type="predicted"/>
<evidence type="ECO:0000313" key="3">
    <source>
        <dbReference type="Proteomes" id="UP000504844"/>
    </source>
</evidence>
<dbReference type="Proteomes" id="UP000504844">
    <property type="component" value="Chromosome"/>
</dbReference>
<gene>
    <name evidence="2" type="ORF">HQN60_02755</name>
</gene>
<keyword evidence="1" id="KW-1133">Transmembrane helix</keyword>
<keyword evidence="1" id="KW-0472">Membrane</keyword>
<evidence type="ECO:0000313" key="2">
    <source>
        <dbReference type="EMBL" id="QKJ65730.1"/>
    </source>
</evidence>
<dbReference type="AlphaFoldDB" id="A0A6M8SQD9"/>
<dbReference type="RefSeq" id="WP_173532239.1">
    <property type="nucleotide sequence ID" value="NZ_CP054143.1"/>
</dbReference>
<name>A0A6M8SQD9_9NEIS</name>
<protein>
    <submittedName>
        <fullName evidence="2">Uncharacterized protein</fullName>
    </submittedName>
</protein>
<reference evidence="2 3" key="1">
    <citation type="submission" date="2020-05" db="EMBL/GenBank/DDBJ databases">
        <title>Complete genome sequence of Deefgea sp. D17.</title>
        <authorList>
            <person name="Bae J.-W."/>
            <person name="Han J.E."/>
        </authorList>
    </citation>
    <scope>NUCLEOTIDE SEQUENCE [LARGE SCALE GENOMIC DNA]</scope>
    <source>
        <strain evidence="2 3">D17</strain>
    </source>
</reference>
<dbReference type="EMBL" id="CP054143">
    <property type="protein sequence ID" value="QKJ65730.1"/>
    <property type="molecule type" value="Genomic_DNA"/>
</dbReference>
<keyword evidence="1" id="KW-0812">Transmembrane</keyword>
<evidence type="ECO:0000256" key="1">
    <source>
        <dbReference type="SAM" id="Phobius"/>
    </source>
</evidence>
<dbReference type="KEGG" id="dee:HQN60_02755"/>
<organism evidence="2 3">
    <name type="scientific">Deefgea piscis</name>
    <dbReference type="NCBI Taxonomy" id="2739061"/>
    <lineage>
        <taxon>Bacteria</taxon>
        <taxon>Pseudomonadati</taxon>
        <taxon>Pseudomonadota</taxon>
        <taxon>Betaproteobacteria</taxon>
        <taxon>Neisseriales</taxon>
        <taxon>Chitinibacteraceae</taxon>
        <taxon>Deefgea</taxon>
    </lineage>
</organism>
<keyword evidence="3" id="KW-1185">Reference proteome</keyword>
<feature type="transmembrane region" description="Helical" evidence="1">
    <location>
        <begin position="26"/>
        <end position="45"/>
    </location>
</feature>